<evidence type="ECO:0000313" key="3">
    <source>
        <dbReference type="Proteomes" id="UP000181909"/>
    </source>
</evidence>
<dbReference type="STRING" id="1893.SAMN02787144_103527"/>
<dbReference type="Proteomes" id="UP000181909">
    <property type="component" value="Unassembled WGS sequence"/>
</dbReference>
<accession>A0A1K2F7A9</accession>
<protein>
    <submittedName>
        <fullName evidence="2">Uncharacterized protein</fullName>
    </submittedName>
</protein>
<feature type="compositionally biased region" description="Basic residues" evidence="1">
    <location>
        <begin position="127"/>
        <end position="142"/>
    </location>
</feature>
<feature type="region of interest" description="Disordered" evidence="1">
    <location>
        <begin position="30"/>
        <end position="55"/>
    </location>
</feature>
<feature type="region of interest" description="Disordered" evidence="1">
    <location>
        <begin position="124"/>
        <end position="161"/>
    </location>
</feature>
<sequence>MLQLAAMLDPNGIPAPVLTAPAALDYLTEHRTPGQEPSTSDSGRSARRTHLSQGVQSICVRPAPTRANIHAVAVAGECQDMPRLSEGLMGQADRTHPPGTLHGHHHSNDLPDCSSCWTALDSGLGRPVRRTAGRKGSRRSRRSSPESCAGPLPAGRTERPAGSCRSRLALLLAVSEPARLDPGGRCAGRCGPERMPQQVGGQVQEVAAQRGGVAGARFGELPVGGEPVALGPDQVVRDGRTSYSD</sequence>
<feature type="region of interest" description="Disordered" evidence="1">
    <location>
        <begin position="221"/>
        <end position="245"/>
    </location>
</feature>
<reference evidence="2 3" key="1">
    <citation type="submission" date="2016-11" db="EMBL/GenBank/DDBJ databases">
        <authorList>
            <person name="Jaros S."/>
            <person name="Januszkiewicz K."/>
            <person name="Wedrychowicz H."/>
        </authorList>
    </citation>
    <scope>NUCLEOTIDE SEQUENCE [LARGE SCALE GENOMIC DNA]</scope>
    <source>
        <strain evidence="2 3">OK807</strain>
    </source>
</reference>
<dbReference type="EMBL" id="FPJO01000035">
    <property type="protein sequence ID" value="SFY43286.1"/>
    <property type="molecule type" value="Genomic_DNA"/>
</dbReference>
<name>A0A1K2F7A9_STRAR</name>
<evidence type="ECO:0000313" key="2">
    <source>
        <dbReference type="EMBL" id="SFY43286.1"/>
    </source>
</evidence>
<gene>
    <name evidence="2" type="ORF">SAMN02787144_103527</name>
</gene>
<organism evidence="2 3">
    <name type="scientific">Streptomyces atratus</name>
    <dbReference type="NCBI Taxonomy" id="1893"/>
    <lineage>
        <taxon>Bacteria</taxon>
        <taxon>Bacillati</taxon>
        <taxon>Actinomycetota</taxon>
        <taxon>Actinomycetes</taxon>
        <taxon>Kitasatosporales</taxon>
        <taxon>Streptomycetaceae</taxon>
        <taxon>Streptomyces</taxon>
    </lineage>
</organism>
<evidence type="ECO:0000256" key="1">
    <source>
        <dbReference type="SAM" id="MobiDB-lite"/>
    </source>
</evidence>
<proteinExistence type="predicted"/>
<feature type="compositionally biased region" description="Basic and acidic residues" evidence="1">
    <location>
        <begin position="235"/>
        <end position="245"/>
    </location>
</feature>
<dbReference type="AlphaFoldDB" id="A0A1K2F7A9"/>